<dbReference type="AlphaFoldDB" id="U5QMM5"/>
<dbReference type="STRING" id="1183438.GKIL_2659"/>
<name>U5QMM5_GLOK1</name>
<dbReference type="Proteomes" id="UP000017396">
    <property type="component" value="Chromosome"/>
</dbReference>
<evidence type="ECO:0000313" key="3">
    <source>
        <dbReference type="Proteomes" id="UP000017396"/>
    </source>
</evidence>
<keyword evidence="3" id="KW-1185">Reference proteome</keyword>
<evidence type="ECO:0000259" key="1">
    <source>
        <dbReference type="Pfam" id="PF01402"/>
    </source>
</evidence>
<dbReference type="InterPro" id="IPR002145">
    <property type="entry name" value="CopG"/>
</dbReference>
<dbReference type="RefSeq" id="WP_023174108.1">
    <property type="nucleotide sequence ID" value="NC_022600.1"/>
</dbReference>
<organism evidence="2 3">
    <name type="scientific">Gloeobacter kilaueensis (strain ATCC BAA-2537 / CCAP 1431/1 / ULC 316 / JS1)</name>
    <dbReference type="NCBI Taxonomy" id="1183438"/>
    <lineage>
        <taxon>Bacteria</taxon>
        <taxon>Bacillati</taxon>
        <taxon>Cyanobacteriota</taxon>
        <taxon>Cyanophyceae</taxon>
        <taxon>Gloeobacterales</taxon>
        <taxon>Gloeobacteraceae</taxon>
        <taxon>Gloeobacter</taxon>
    </lineage>
</organism>
<accession>U5QMM5</accession>
<dbReference type="GO" id="GO:0006355">
    <property type="term" value="P:regulation of DNA-templated transcription"/>
    <property type="evidence" value="ECO:0007669"/>
    <property type="project" value="InterPro"/>
</dbReference>
<reference evidence="2 3" key="1">
    <citation type="journal article" date="2013" name="PLoS ONE">
        <title>Cultivation and Complete Genome Sequencing of Gloeobacter kilaueensis sp. nov., from a Lava Cave in Kilauea Caldera, Hawai'i.</title>
        <authorList>
            <person name="Saw J.H."/>
            <person name="Schatz M."/>
            <person name="Brown M.V."/>
            <person name="Kunkel D.D."/>
            <person name="Foster J.S."/>
            <person name="Shick H."/>
            <person name="Christensen S."/>
            <person name="Hou S."/>
            <person name="Wan X."/>
            <person name="Donachie S.P."/>
        </authorList>
    </citation>
    <scope>NUCLEOTIDE SEQUENCE [LARGE SCALE GENOMIC DNA]</scope>
    <source>
        <strain evidence="3">JS</strain>
    </source>
</reference>
<protein>
    <submittedName>
        <fullName evidence="2">Ribbon-helix-helix protein, copG family</fullName>
    </submittedName>
</protein>
<gene>
    <name evidence="2" type="ORF">GKIL_2659</name>
</gene>
<dbReference type="Pfam" id="PF01402">
    <property type="entry name" value="RHH_1"/>
    <property type="match status" value="1"/>
</dbReference>
<evidence type="ECO:0000313" key="2">
    <source>
        <dbReference type="EMBL" id="AGY58905.1"/>
    </source>
</evidence>
<feature type="domain" description="Ribbon-helix-helix protein CopG" evidence="1">
    <location>
        <begin position="5"/>
        <end position="39"/>
    </location>
</feature>
<sequence>MAEKKKLTVNLSDDALADLEQIAKAQGITLTEAIRKALATEGYLLRETKLGRKILVQDPSTKEIRELVFR</sequence>
<dbReference type="HOGENOM" id="CLU_182004_0_0_3"/>
<dbReference type="KEGG" id="glj:GKIL_2659"/>
<proteinExistence type="predicted"/>
<dbReference type="EMBL" id="CP003587">
    <property type="protein sequence ID" value="AGY58905.1"/>
    <property type="molecule type" value="Genomic_DNA"/>
</dbReference>